<dbReference type="STRING" id="4577.A0A1D6J8W3"/>
<evidence type="ECO:0000313" key="2">
    <source>
        <dbReference type="EMBL" id="AQK44358.1"/>
    </source>
</evidence>
<gene>
    <name evidence="2" type="ORF">ZEAMMB73_Zm00001d025718</name>
</gene>
<dbReference type="GO" id="GO:0016491">
    <property type="term" value="F:oxidoreductase activity"/>
    <property type="evidence" value="ECO:0007669"/>
    <property type="project" value="InterPro"/>
</dbReference>
<organism evidence="2">
    <name type="scientific">Zea mays</name>
    <name type="common">Maize</name>
    <dbReference type="NCBI Taxonomy" id="4577"/>
    <lineage>
        <taxon>Eukaryota</taxon>
        <taxon>Viridiplantae</taxon>
        <taxon>Streptophyta</taxon>
        <taxon>Embryophyta</taxon>
        <taxon>Tracheophyta</taxon>
        <taxon>Spermatophyta</taxon>
        <taxon>Magnoliopsida</taxon>
        <taxon>Liliopsida</taxon>
        <taxon>Poales</taxon>
        <taxon>Poaceae</taxon>
        <taxon>PACMAD clade</taxon>
        <taxon>Panicoideae</taxon>
        <taxon>Andropogonodae</taxon>
        <taxon>Andropogoneae</taxon>
        <taxon>Tripsacinae</taxon>
        <taxon>Zea</taxon>
    </lineage>
</organism>
<dbReference type="PRINTS" id="PR00407">
    <property type="entry name" value="EUMOPTERIN"/>
</dbReference>
<dbReference type="PANTHER" id="PTHR14950:SF70">
    <property type="entry name" value="ENDORIBONUCLEASE DICER HOMOLOG 2"/>
    <property type="match status" value="1"/>
</dbReference>
<dbReference type="GO" id="GO:0006396">
    <property type="term" value="P:RNA processing"/>
    <property type="evidence" value="ECO:0007669"/>
    <property type="project" value="InterPro"/>
</dbReference>
<dbReference type="ExpressionAtlas" id="A0A1D6J8W3">
    <property type="expression patterns" value="baseline and differential"/>
</dbReference>
<dbReference type="Pfam" id="PF00636">
    <property type="entry name" value="Ribonuclease_3"/>
    <property type="match status" value="1"/>
</dbReference>
<keyword evidence="1" id="KW-0378">Hydrolase</keyword>
<dbReference type="PROSITE" id="PS50142">
    <property type="entry name" value="RNASE_3_2"/>
    <property type="match status" value="1"/>
</dbReference>
<accession>A0A1D6J8W3</accession>
<protein>
    <submittedName>
        <fullName evidence="2">Uncharacterized protein</fullName>
    </submittedName>
</protein>
<sequence length="223" mass="24870">MGALEQAHLAVVASACDDDEQNDYIDMLSGDTAVTGLHRGANGTQSHLPGWHFGYSFSFLIIEKQILEALTAKNCREDFSQESLETLGDSFFNYITAQHFFGKYKNQHEGALTKMKKNVISNAALCQLACSNSLAEASVAPAPILIPWKNTTFPPDWRSSYLLCLEVEPPVCDSRGEATSDAWVRRHPALVRLTGKHPFNLEPLVPWLMAHDFITPAPHHYHY</sequence>
<dbReference type="InterPro" id="IPR036389">
    <property type="entry name" value="RNase_III_sf"/>
</dbReference>
<evidence type="ECO:0000256" key="1">
    <source>
        <dbReference type="ARBA" id="ARBA00022801"/>
    </source>
</evidence>
<dbReference type="EMBL" id="CM000786">
    <property type="protein sequence ID" value="AQK44358.1"/>
    <property type="molecule type" value="Genomic_DNA"/>
</dbReference>
<dbReference type="CDD" id="cd00593">
    <property type="entry name" value="RIBOc"/>
    <property type="match status" value="1"/>
</dbReference>
<dbReference type="SUPFAM" id="SSF56524">
    <property type="entry name" value="Oxidoreductase molybdopterin-binding domain"/>
    <property type="match status" value="1"/>
</dbReference>
<dbReference type="InterPro" id="IPR008335">
    <property type="entry name" value="Mopterin_OxRdtase_euk"/>
</dbReference>
<proteinExistence type="predicted"/>
<reference evidence="2" key="1">
    <citation type="submission" date="2015-12" db="EMBL/GenBank/DDBJ databases">
        <title>Update maize B73 reference genome by single molecule sequencing technologies.</title>
        <authorList>
            <consortium name="Maize Genome Sequencing Project"/>
            <person name="Ware D."/>
        </authorList>
    </citation>
    <scope>NUCLEOTIDE SEQUENCE</scope>
    <source>
        <tissue evidence="2">Seedling</tissue>
    </source>
</reference>
<dbReference type="InterPro" id="IPR000999">
    <property type="entry name" value="RNase_III_dom"/>
</dbReference>
<dbReference type="InParanoid" id="A0A1D6J8W3"/>
<dbReference type="AlphaFoldDB" id="A0A1D6J8W3"/>
<dbReference type="SUPFAM" id="SSF69065">
    <property type="entry name" value="RNase III domain-like"/>
    <property type="match status" value="1"/>
</dbReference>
<dbReference type="GO" id="GO:0004525">
    <property type="term" value="F:ribonuclease III activity"/>
    <property type="evidence" value="ECO:0007669"/>
    <property type="project" value="InterPro"/>
</dbReference>
<dbReference type="Gene3D" id="1.10.1520.10">
    <property type="entry name" value="Ribonuclease III domain"/>
    <property type="match status" value="1"/>
</dbReference>
<dbReference type="SMART" id="SM00535">
    <property type="entry name" value="RIBOc"/>
    <property type="match status" value="1"/>
</dbReference>
<dbReference type="SMR" id="A0A1D6J8W3"/>
<dbReference type="PANTHER" id="PTHR14950">
    <property type="entry name" value="DICER-RELATED"/>
    <property type="match status" value="1"/>
</dbReference>
<dbReference type="IntAct" id="A0A1D6J8W3">
    <property type="interactions" value="2"/>
</dbReference>
<name>A0A1D6J8W3_MAIZE</name>
<dbReference type="InterPro" id="IPR036374">
    <property type="entry name" value="OxRdtase_Mopterin-bd_sf"/>
</dbReference>